<accession>A0A8J9VA52</accession>
<dbReference type="OrthoDB" id="7343473at2759"/>
<reference evidence="1" key="1">
    <citation type="submission" date="2021-12" db="EMBL/GenBank/DDBJ databases">
        <authorList>
            <person name="Martin H S."/>
        </authorList>
    </citation>
    <scope>NUCLEOTIDE SEQUENCE</scope>
</reference>
<dbReference type="AlphaFoldDB" id="A0A8J9VA52"/>
<proteinExistence type="predicted"/>
<dbReference type="Proteomes" id="UP000838878">
    <property type="component" value="Chromosome 7"/>
</dbReference>
<keyword evidence="2" id="KW-1185">Reference proteome</keyword>
<protein>
    <submittedName>
        <fullName evidence="1">Uncharacterized protein</fullName>
    </submittedName>
</protein>
<dbReference type="EMBL" id="OV170227">
    <property type="protein sequence ID" value="CAH0728042.1"/>
    <property type="molecule type" value="Genomic_DNA"/>
</dbReference>
<gene>
    <name evidence="1" type="ORF">BINO364_LOCUS13305</name>
</gene>
<feature type="non-terminal residue" evidence="1">
    <location>
        <position position="136"/>
    </location>
</feature>
<name>A0A8J9VA52_9NEOP</name>
<organism evidence="1 2">
    <name type="scientific">Brenthis ino</name>
    <name type="common">lesser marbled fritillary</name>
    <dbReference type="NCBI Taxonomy" id="405034"/>
    <lineage>
        <taxon>Eukaryota</taxon>
        <taxon>Metazoa</taxon>
        <taxon>Ecdysozoa</taxon>
        <taxon>Arthropoda</taxon>
        <taxon>Hexapoda</taxon>
        <taxon>Insecta</taxon>
        <taxon>Pterygota</taxon>
        <taxon>Neoptera</taxon>
        <taxon>Endopterygota</taxon>
        <taxon>Lepidoptera</taxon>
        <taxon>Glossata</taxon>
        <taxon>Ditrysia</taxon>
        <taxon>Papilionoidea</taxon>
        <taxon>Nymphalidae</taxon>
        <taxon>Heliconiinae</taxon>
        <taxon>Argynnini</taxon>
        <taxon>Brenthis</taxon>
    </lineage>
</organism>
<sequence>MFGLGRPIIYKPRHYGYAYPEDLLKVTSAPFIRSPYRNVYQGRRYKGDRRVYNKYFKYPPKRDGHRLFCQGNFDCTIRHLSIQTNGSIPIIFRGGVGYKHFSVIIKADPGVELSGRVKAYCAQSPKSIETVNKNLV</sequence>
<evidence type="ECO:0000313" key="2">
    <source>
        <dbReference type="Proteomes" id="UP000838878"/>
    </source>
</evidence>
<evidence type="ECO:0000313" key="1">
    <source>
        <dbReference type="EMBL" id="CAH0728042.1"/>
    </source>
</evidence>